<keyword evidence="1" id="KW-1185">Reference proteome</keyword>
<organism evidence="1 2">
    <name type="scientific">Vigna radiata var. radiata</name>
    <name type="common">Mung bean</name>
    <name type="synonym">Phaseolus aureus</name>
    <dbReference type="NCBI Taxonomy" id="3916"/>
    <lineage>
        <taxon>Eukaryota</taxon>
        <taxon>Viridiplantae</taxon>
        <taxon>Streptophyta</taxon>
        <taxon>Embryophyta</taxon>
        <taxon>Tracheophyta</taxon>
        <taxon>Spermatophyta</taxon>
        <taxon>Magnoliopsida</taxon>
        <taxon>eudicotyledons</taxon>
        <taxon>Gunneridae</taxon>
        <taxon>Pentapetalae</taxon>
        <taxon>rosids</taxon>
        <taxon>fabids</taxon>
        <taxon>Fabales</taxon>
        <taxon>Fabaceae</taxon>
        <taxon>Papilionoideae</taxon>
        <taxon>50 kb inversion clade</taxon>
        <taxon>NPAAA clade</taxon>
        <taxon>indigoferoid/millettioid clade</taxon>
        <taxon>Phaseoleae</taxon>
        <taxon>Vigna</taxon>
    </lineage>
</organism>
<dbReference type="KEGG" id="vra:106755927"/>
<dbReference type="OrthoDB" id="1400668at2759"/>
<dbReference type="RefSeq" id="XP_014493647.2">
    <property type="nucleotide sequence ID" value="XM_014638161.2"/>
</dbReference>
<accession>A0A1S3TIR2</accession>
<gene>
    <name evidence="2" type="primary">LOC106755927</name>
</gene>
<sequence length="275" mass="30983">MNGPPNWAHLKHRSCISLKNFQFEKMLRNLRSRRRPRHGVFLCVVVLGLLLLVIVSTSLLVRRATVPHPSHHVNFDSLLSDSVNDDFIAGEDTIDALDVVDEEPEDAIDADADDDEPLDRNSDVSGYFFNHVEGVIRRAISKSSFMENDDEGPFMDPEDGGKTVFGSDDVAVEEKVRSKVLQVKGVEDALLLKGTGRRISPLREGWGDWFDKKSDFLKKEKMLRSSVEGLNPLRNPIIQDPDAVGVTGITKADKIIRNFIFHDVKTRKITHHSNF</sequence>
<protein>
    <submittedName>
        <fullName evidence="2">Uncharacterized protein At4g19900-like</fullName>
    </submittedName>
</protein>
<dbReference type="PANTHER" id="PTHR47213">
    <property type="entry name" value="OS07G0567300 PROTEIN"/>
    <property type="match status" value="1"/>
</dbReference>
<evidence type="ECO:0000313" key="2">
    <source>
        <dbReference type="RefSeq" id="XP_014493647.2"/>
    </source>
</evidence>
<dbReference type="STRING" id="3916.A0A1S3TIR2"/>
<dbReference type="GeneID" id="106755927"/>
<dbReference type="Proteomes" id="UP000087766">
    <property type="component" value="Chromosome 2"/>
</dbReference>
<dbReference type="PANTHER" id="PTHR47213:SF1">
    <property type="entry name" value="OS07G0567300 PROTEIN"/>
    <property type="match status" value="1"/>
</dbReference>
<name>A0A1S3TIR2_VIGRR</name>
<reference evidence="2" key="2">
    <citation type="submission" date="2025-08" db="UniProtKB">
        <authorList>
            <consortium name="RefSeq"/>
        </authorList>
    </citation>
    <scope>IDENTIFICATION</scope>
    <source>
        <tissue evidence="2">Leaf</tissue>
    </source>
</reference>
<evidence type="ECO:0000313" key="1">
    <source>
        <dbReference type="Proteomes" id="UP000087766"/>
    </source>
</evidence>
<dbReference type="InterPro" id="IPR044789">
    <property type="entry name" value="Put_A1-4-GlycosylTfrase_plant"/>
</dbReference>
<dbReference type="AlphaFoldDB" id="A0A1S3TIR2"/>
<proteinExistence type="predicted"/>
<reference evidence="1" key="1">
    <citation type="journal article" date="2014" name="Nat. Commun.">
        <title>Genome sequence of mungbean and insights into evolution within Vigna species.</title>
        <authorList>
            <person name="Kang Y.J."/>
            <person name="Kim S.K."/>
            <person name="Kim M.Y."/>
            <person name="Lestari P."/>
            <person name="Kim K.H."/>
            <person name="Ha B.K."/>
            <person name="Jun T.H."/>
            <person name="Hwang W.J."/>
            <person name="Lee T."/>
            <person name="Lee J."/>
            <person name="Shim S."/>
            <person name="Yoon M.Y."/>
            <person name="Jang Y.E."/>
            <person name="Han K.S."/>
            <person name="Taeprayoon P."/>
            <person name="Yoon N."/>
            <person name="Somta P."/>
            <person name="Tanya P."/>
            <person name="Kim K.S."/>
            <person name="Gwag J.G."/>
            <person name="Moon J.K."/>
            <person name="Lee Y.H."/>
            <person name="Park B.S."/>
            <person name="Bombarely A."/>
            <person name="Doyle J.J."/>
            <person name="Jackson S.A."/>
            <person name="Schafleitner R."/>
            <person name="Srinives P."/>
            <person name="Varshney R.K."/>
            <person name="Lee S.H."/>
        </authorList>
    </citation>
    <scope>NUCLEOTIDE SEQUENCE [LARGE SCALE GENOMIC DNA]</scope>
    <source>
        <strain evidence="1">cv. VC1973A</strain>
    </source>
</reference>